<comment type="caution">
    <text evidence="4">The sequence shown here is derived from an EMBL/GenBank/DDBJ whole genome shotgun (WGS) entry which is preliminary data.</text>
</comment>
<dbReference type="PANTHER" id="PTHR45674">
    <property type="entry name" value="DNA LIGASE 1/3 FAMILY MEMBER"/>
    <property type="match status" value="1"/>
</dbReference>
<protein>
    <submittedName>
        <fullName evidence="4">DNA ligase</fullName>
    </submittedName>
</protein>
<dbReference type="GO" id="GO:0006310">
    <property type="term" value="P:DNA recombination"/>
    <property type="evidence" value="ECO:0007669"/>
    <property type="project" value="InterPro"/>
</dbReference>
<dbReference type="OrthoDB" id="5503604at2"/>
<evidence type="ECO:0000313" key="5">
    <source>
        <dbReference type="Proteomes" id="UP000018896"/>
    </source>
</evidence>
<dbReference type="PROSITE" id="PS50160">
    <property type="entry name" value="DNA_LIGASE_A3"/>
    <property type="match status" value="1"/>
</dbReference>
<dbReference type="RefSeq" id="WP_052012988.1">
    <property type="nucleotide sequence ID" value="NZ_BAUV01000007.1"/>
</dbReference>
<dbReference type="Gene3D" id="3.30.1490.70">
    <property type="match status" value="1"/>
</dbReference>
<gene>
    <name evidence="4" type="ORF">JCM9157_1439</name>
</gene>
<comment type="similarity">
    <text evidence="1">Belongs to the ATP-dependent DNA ligase family.</text>
</comment>
<dbReference type="CDD" id="cd07906">
    <property type="entry name" value="Adenylation_DNA_ligase_LigD_LigC"/>
    <property type="match status" value="1"/>
</dbReference>
<keyword evidence="2 4" id="KW-0436">Ligase</keyword>
<dbReference type="InterPro" id="IPR050191">
    <property type="entry name" value="ATP-dep_DNA_ligase"/>
</dbReference>
<evidence type="ECO:0000256" key="1">
    <source>
        <dbReference type="ARBA" id="ARBA00007572"/>
    </source>
</evidence>
<dbReference type="SUPFAM" id="SSF56091">
    <property type="entry name" value="DNA ligase/mRNA capping enzyme, catalytic domain"/>
    <property type="match status" value="1"/>
</dbReference>
<dbReference type="STRING" id="1236973.JCM9157_1439"/>
<dbReference type="Gene3D" id="3.30.470.30">
    <property type="entry name" value="DNA ligase/mRNA capping enzyme"/>
    <property type="match status" value="1"/>
</dbReference>
<evidence type="ECO:0000259" key="3">
    <source>
        <dbReference type="PROSITE" id="PS50160"/>
    </source>
</evidence>
<dbReference type="InterPro" id="IPR012310">
    <property type="entry name" value="DNA_ligase_ATP-dep_cent"/>
</dbReference>
<dbReference type="GO" id="GO:0005524">
    <property type="term" value="F:ATP binding"/>
    <property type="evidence" value="ECO:0007669"/>
    <property type="project" value="InterPro"/>
</dbReference>
<dbReference type="EMBL" id="BAUV01000007">
    <property type="protein sequence ID" value="GAE34387.1"/>
    <property type="molecule type" value="Genomic_DNA"/>
</dbReference>
<dbReference type="GO" id="GO:0003910">
    <property type="term" value="F:DNA ligase (ATP) activity"/>
    <property type="evidence" value="ECO:0007669"/>
    <property type="project" value="InterPro"/>
</dbReference>
<dbReference type="eggNOG" id="COG1793">
    <property type="taxonomic scope" value="Bacteria"/>
</dbReference>
<evidence type="ECO:0000313" key="4">
    <source>
        <dbReference type="EMBL" id="GAE34387.1"/>
    </source>
</evidence>
<dbReference type="Proteomes" id="UP000018896">
    <property type="component" value="Unassembled WGS sequence"/>
</dbReference>
<dbReference type="PANTHER" id="PTHR45674:SF4">
    <property type="entry name" value="DNA LIGASE 1"/>
    <property type="match status" value="1"/>
</dbReference>
<dbReference type="Pfam" id="PF01068">
    <property type="entry name" value="DNA_ligase_A_M"/>
    <property type="match status" value="1"/>
</dbReference>
<sequence>MFISPMLLQEAIAPPEDYANVITELKLDGIRLIYSNLGGEVKLYTRYNRDVTVYFPEVASVSLPKGVILDGELIAPDPENKPDYHLLLDRYHSKQVDTSIMIQFVAFDIIYYKGKKVTQLPLIERKKLLDLTVPTDNISIVTSQWVEGNSEMYFDIVREYNLEGIVVKKPHSKYQTGRRTDDWIKIINYRYLKEKKSGLNKSNCFLMMLNQTQISQKFLTIDMKPIKNRNKLYESYRQMINKIKIDLSH</sequence>
<evidence type="ECO:0000256" key="2">
    <source>
        <dbReference type="ARBA" id="ARBA00022598"/>
    </source>
</evidence>
<feature type="domain" description="ATP-dependent DNA ligase family profile" evidence="3">
    <location>
        <begin position="95"/>
        <end position="186"/>
    </location>
</feature>
<accession>W4QR36</accession>
<keyword evidence="5" id="KW-1185">Reference proteome</keyword>
<dbReference type="GO" id="GO:0006281">
    <property type="term" value="P:DNA repair"/>
    <property type="evidence" value="ECO:0007669"/>
    <property type="project" value="InterPro"/>
</dbReference>
<dbReference type="AlphaFoldDB" id="W4QR36"/>
<proteinExistence type="inferred from homology"/>
<reference evidence="4 5" key="1">
    <citation type="journal article" date="2014" name="Genome Announc.">
        <title>Draft Genome Sequences of Three Alkaliphilic Bacillus Strains, Bacillus wakoensis JCM 9140T, Bacillus akibai JCM 9157T, and Bacillus hemicellulosilyticus JCM 9152T.</title>
        <authorList>
            <person name="Yuki M."/>
            <person name="Oshima K."/>
            <person name="Suda W."/>
            <person name="Oshida Y."/>
            <person name="Kitamura K."/>
            <person name="Iida T."/>
            <person name="Hattori M."/>
            <person name="Ohkuma M."/>
        </authorList>
    </citation>
    <scope>NUCLEOTIDE SEQUENCE [LARGE SCALE GENOMIC DNA]</scope>
    <source>
        <strain evidence="4 5">JCM 9157</strain>
    </source>
</reference>
<organism evidence="4 5">
    <name type="scientific">Halalkalibacter akibai (strain ATCC 43226 / DSM 21942 / CIP 109018 / JCM 9157 / 1139)</name>
    <name type="common">Bacillus akibai</name>
    <dbReference type="NCBI Taxonomy" id="1236973"/>
    <lineage>
        <taxon>Bacteria</taxon>
        <taxon>Bacillati</taxon>
        <taxon>Bacillota</taxon>
        <taxon>Bacilli</taxon>
        <taxon>Bacillales</taxon>
        <taxon>Bacillaceae</taxon>
        <taxon>Halalkalibacter</taxon>
    </lineage>
</organism>
<name>W4QR36_HALA3</name>